<reference evidence="8 9" key="1">
    <citation type="submission" date="2019-03" db="EMBL/GenBank/DDBJ databases">
        <title>Sequencing the genomes of 1000 actinobacteria strains.</title>
        <authorList>
            <person name="Klenk H.-P."/>
        </authorList>
    </citation>
    <scope>NUCLEOTIDE SEQUENCE [LARGE SCALE GENOMIC DNA]</scope>
    <source>
        <strain evidence="8 9">DSM 18936</strain>
    </source>
</reference>
<dbReference type="OrthoDB" id="9804441at2"/>
<evidence type="ECO:0000313" key="9">
    <source>
        <dbReference type="Proteomes" id="UP000294558"/>
    </source>
</evidence>
<keyword evidence="3" id="KW-0547">Nucleotide-binding</keyword>
<gene>
    <name evidence="8" type="ORF">BDK89_2214</name>
</gene>
<evidence type="ECO:0000256" key="3">
    <source>
        <dbReference type="ARBA" id="ARBA00022741"/>
    </source>
</evidence>
<dbReference type="PANTHER" id="PTHR47552">
    <property type="entry name" value="PHOSPHORIBOSYLFORMYLGLYCINAMIDINE SYNTHASE SUBUNIT PURQ"/>
    <property type="match status" value="1"/>
</dbReference>
<evidence type="ECO:0000256" key="5">
    <source>
        <dbReference type="ARBA" id="ARBA00022801"/>
    </source>
</evidence>
<keyword evidence="9" id="KW-1185">Reference proteome</keyword>
<dbReference type="PROSITE" id="PS51273">
    <property type="entry name" value="GATASE_TYPE_1"/>
    <property type="match status" value="1"/>
</dbReference>
<dbReference type="GO" id="GO:0005524">
    <property type="term" value="F:ATP binding"/>
    <property type="evidence" value="ECO:0007669"/>
    <property type="project" value="UniProtKB-KW"/>
</dbReference>
<accession>A0A4R7HZE9</accession>
<keyword evidence="4" id="KW-0658">Purine biosynthesis</keyword>
<dbReference type="GO" id="GO:0016787">
    <property type="term" value="F:hydrolase activity"/>
    <property type="evidence" value="ECO:0007669"/>
    <property type="project" value="UniProtKB-KW"/>
</dbReference>
<dbReference type="RefSeq" id="WP_133868981.1">
    <property type="nucleotide sequence ID" value="NZ_SOAU01000001.1"/>
</dbReference>
<keyword evidence="1" id="KW-0963">Cytoplasm</keyword>
<keyword evidence="5" id="KW-0378">Hydrolase</keyword>
<evidence type="ECO:0000313" key="8">
    <source>
        <dbReference type="EMBL" id="TDT16622.1"/>
    </source>
</evidence>
<dbReference type="Proteomes" id="UP000294558">
    <property type="component" value="Unassembled WGS sequence"/>
</dbReference>
<dbReference type="EMBL" id="SOAU01000001">
    <property type="protein sequence ID" value="TDT16622.1"/>
    <property type="molecule type" value="Genomic_DNA"/>
</dbReference>
<evidence type="ECO:0000256" key="1">
    <source>
        <dbReference type="ARBA" id="ARBA00022490"/>
    </source>
</evidence>
<dbReference type="AlphaFoldDB" id="A0A4R7HZE9"/>
<dbReference type="SUPFAM" id="SSF52317">
    <property type="entry name" value="Class I glutamine amidotransferase-like"/>
    <property type="match status" value="1"/>
</dbReference>
<evidence type="ECO:0000256" key="7">
    <source>
        <dbReference type="ARBA" id="ARBA00022962"/>
    </source>
</evidence>
<dbReference type="PANTHER" id="PTHR47552:SF1">
    <property type="entry name" value="PHOSPHORIBOSYLFORMYLGLYCINAMIDINE SYNTHASE SUBUNIT PURQ"/>
    <property type="match status" value="1"/>
</dbReference>
<dbReference type="Gene3D" id="3.40.50.880">
    <property type="match status" value="1"/>
</dbReference>
<name>A0A4R7HZE9_9ACTN</name>
<evidence type="ECO:0000256" key="4">
    <source>
        <dbReference type="ARBA" id="ARBA00022755"/>
    </source>
</evidence>
<dbReference type="PIRSF" id="PIRSF001586">
    <property type="entry name" value="FGAM_synth_I"/>
    <property type="match status" value="1"/>
</dbReference>
<keyword evidence="6" id="KW-0067">ATP-binding</keyword>
<protein>
    <submittedName>
        <fullName evidence="8">Phosphoribosylformylglycinamidine synthase subunit I</fullName>
    </submittedName>
</protein>
<dbReference type="GO" id="GO:0004642">
    <property type="term" value="F:phosphoribosylformylglycinamidine synthase activity"/>
    <property type="evidence" value="ECO:0007669"/>
    <property type="project" value="InterPro"/>
</dbReference>
<dbReference type="InterPro" id="IPR029062">
    <property type="entry name" value="Class_I_gatase-like"/>
</dbReference>
<dbReference type="Pfam" id="PF13507">
    <property type="entry name" value="GATase_5"/>
    <property type="match status" value="1"/>
</dbReference>
<sequence length="239" mass="25057">MSAVPALVVAGPGTNRDRDLSLALELAGADPTIVLASELAENPDLLDEARLVAVAGGFSYGDALGAGRMLALDLNVGVGDRLREFVATGRPVIGICNGFQVLTRTKLLPGALGHNAHGRFECRWVVLDPKPSSRCLWTKGIEQPIHCPIAHGEGRYVHPDPEALAEAGQIALTYRSTNPNGSVADIAGVCNADGNVLGLMPHPENFVVGRQHPHFSNGGGLDHLGLQLFRNGVAAAAEM</sequence>
<evidence type="ECO:0000256" key="6">
    <source>
        <dbReference type="ARBA" id="ARBA00022840"/>
    </source>
</evidence>
<comment type="caution">
    <text evidence="8">The sequence shown here is derived from an EMBL/GenBank/DDBJ whole genome shotgun (WGS) entry which is preliminary data.</text>
</comment>
<dbReference type="InterPro" id="IPR010075">
    <property type="entry name" value="PRibForGlyAmidine_synth_PurQ"/>
</dbReference>
<dbReference type="GO" id="GO:0006189">
    <property type="term" value="P:'de novo' IMP biosynthetic process"/>
    <property type="evidence" value="ECO:0007669"/>
    <property type="project" value="InterPro"/>
</dbReference>
<keyword evidence="7" id="KW-0315">Glutamine amidotransferase</keyword>
<evidence type="ECO:0000256" key="2">
    <source>
        <dbReference type="ARBA" id="ARBA00022598"/>
    </source>
</evidence>
<dbReference type="SMART" id="SM01211">
    <property type="entry name" value="GATase_5"/>
    <property type="match status" value="1"/>
</dbReference>
<proteinExistence type="predicted"/>
<organism evidence="8 9">
    <name type="scientific">Ilumatobacter fluminis</name>
    <dbReference type="NCBI Taxonomy" id="467091"/>
    <lineage>
        <taxon>Bacteria</taxon>
        <taxon>Bacillati</taxon>
        <taxon>Actinomycetota</taxon>
        <taxon>Acidimicrobiia</taxon>
        <taxon>Acidimicrobiales</taxon>
        <taxon>Ilumatobacteraceae</taxon>
        <taxon>Ilumatobacter</taxon>
    </lineage>
</organism>
<dbReference type="NCBIfam" id="TIGR01737">
    <property type="entry name" value="FGAM_synth_I"/>
    <property type="match status" value="1"/>
</dbReference>
<keyword evidence="2" id="KW-0436">Ligase</keyword>